<keyword evidence="2" id="KW-0560">Oxidoreductase</keyword>
<name>A0A6B0TQS8_9RHOB</name>
<organism evidence="4 5">
    <name type="scientific">Oceanomicrobium pacificus</name>
    <dbReference type="NCBI Taxonomy" id="2692916"/>
    <lineage>
        <taxon>Bacteria</taxon>
        <taxon>Pseudomonadati</taxon>
        <taxon>Pseudomonadota</taxon>
        <taxon>Alphaproteobacteria</taxon>
        <taxon>Rhodobacterales</taxon>
        <taxon>Paracoccaceae</taxon>
        <taxon>Oceanomicrobium</taxon>
    </lineage>
</organism>
<comment type="similarity">
    <text evidence="1">Belongs to the short-chain dehydrogenases/reductases (SDR) family.</text>
</comment>
<dbReference type="GO" id="GO:0016491">
    <property type="term" value="F:oxidoreductase activity"/>
    <property type="evidence" value="ECO:0007669"/>
    <property type="project" value="UniProtKB-KW"/>
</dbReference>
<comment type="caution">
    <text evidence="4">The sequence shown here is derived from an EMBL/GenBank/DDBJ whole genome shotgun (WGS) entry which is preliminary data.</text>
</comment>
<evidence type="ECO:0000256" key="1">
    <source>
        <dbReference type="ARBA" id="ARBA00006484"/>
    </source>
</evidence>
<dbReference type="Pfam" id="PF13561">
    <property type="entry name" value="adh_short_C2"/>
    <property type="match status" value="1"/>
</dbReference>
<dbReference type="InterPro" id="IPR051122">
    <property type="entry name" value="SDR_DHRS6-like"/>
</dbReference>
<proteinExistence type="inferred from homology"/>
<dbReference type="AlphaFoldDB" id="A0A6B0TQS8"/>
<dbReference type="InterPro" id="IPR002347">
    <property type="entry name" value="SDR_fam"/>
</dbReference>
<dbReference type="PRINTS" id="PR00081">
    <property type="entry name" value="GDHRDH"/>
</dbReference>
<gene>
    <name evidence="4" type="ORF">GSH16_06245</name>
</gene>
<dbReference type="InterPro" id="IPR036291">
    <property type="entry name" value="NAD(P)-bd_dom_sf"/>
</dbReference>
<dbReference type="PANTHER" id="PTHR43477:SF4">
    <property type="entry name" value="DEHYDROGENASE_REDUCTASE SDR FAMILY MEMBER 6"/>
    <property type="match status" value="1"/>
</dbReference>
<sequence>MLTGATSKVVEGRLAGQVACVTAAGQGIGRAIAERLAAEGATVHASDLDGTLLDGLDAASCSAVDATDAGAVGRWLDGIGTVDCVAHAVGFVHHGTVEGTSDADWRKSQSICLDSAFHVTRAAVPLMKARGGSVTLVASLASSIKGYPFRAAYGAAKGGVIGLMKACAADYLQDGIRFNAICPGVVDTPSLRARIAALAEELGGLDAAEAWFLERQPAGRFARPEEIAGTCAWLASADAGFVTGQTINVDGGISI</sequence>
<accession>A0A6B0TQS8</accession>
<protein>
    <submittedName>
        <fullName evidence="4">SDR family oxidoreductase</fullName>
    </submittedName>
</protein>
<evidence type="ECO:0000313" key="4">
    <source>
        <dbReference type="EMBL" id="MXU65039.1"/>
    </source>
</evidence>
<dbReference type="EMBL" id="WUWG01000002">
    <property type="protein sequence ID" value="MXU65039.1"/>
    <property type="molecule type" value="Genomic_DNA"/>
</dbReference>
<dbReference type="Proteomes" id="UP000436016">
    <property type="component" value="Unassembled WGS sequence"/>
</dbReference>
<evidence type="ECO:0000256" key="2">
    <source>
        <dbReference type="ARBA" id="ARBA00023002"/>
    </source>
</evidence>
<dbReference type="SUPFAM" id="SSF51735">
    <property type="entry name" value="NAD(P)-binding Rossmann-fold domains"/>
    <property type="match status" value="1"/>
</dbReference>
<dbReference type="Gene3D" id="3.40.50.720">
    <property type="entry name" value="NAD(P)-binding Rossmann-like Domain"/>
    <property type="match status" value="1"/>
</dbReference>
<keyword evidence="5" id="KW-1185">Reference proteome</keyword>
<dbReference type="PANTHER" id="PTHR43477">
    <property type="entry name" value="DIHYDROANTICAPSIN 7-DEHYDROGENASE"/>
    <property type="match status" value="1"/>
</dbReference>
<reference evidence="4 5" key="1">
    <citation type="submission" date="2019-12" db="EMBL/GenBank/DDBJ databases">
        <title>Strain KN286 was isolated from seawater, which was collected from Caroline Seamount in the tropical western Pacific.</title>
        <authorList>
            <person name="Wang Q."/>
        </authorList>
    </citation>
    <scope>NUCLEOTIDE SEQUENCE [LARGE SCALE GENOMIC DNA]</scope>
    <source>
        <strain evidence="4 5">KN286</strain>
    </source>
</reference>
<evidence type="ECO:0000313" key="5">
    <source>
        <dbReference type="Proteomes" id="UP000436016"/>
    </source>
</evidence>
<dbReference type="FunFam" id="3.40.50.720:FF:000084">
    <property type="entry name" value="Short-chain dehydrogenase reductase"/>
    <property type="match status" value="1"/>
</dbReference>
<keyword evidence="3" id="KW-0520">NAD</keyword>
<evidence type="ECO:0000256" key="3">
    <source>
        <dbReference type="ARBA" id="ARBA00023027"/>
    </source>
</evidence>